<evidence type="ECO:0000259" key="4">
    <source>
        <dbReference type="PROSITE" id="PS50097"/>
    </source>
</evidence>
<reference evidence="5" key="1">
    <citation type="submission" date="2021-02" db="EMBL/GenBank/DDBJ databases">
        <authorList>
            <person name="Dougan E. K."/>
            <person name="Rhodes N."/>
            <person name="Thang M."/>
            <person name="Chan C."/>
        </authorList>
    </citation>
    <scope>NUCLEOTIDE SEQUENCE</scope>
</reference>
<dbReference type="SUPFAM" id="SSF54695">
    <property type="entry name" value="POZ domain"/>
    <property type="match status" value="1"/>
</dbReference>
<dbReference type="PANTHER" id="PTHR47936">
    <property type="entry name" value="PPR_LONG DOMAIN-CONTAINING PROTEIN"/>
    <property type="match status" value="1"/>
</dbReference>
<dbReference type="Pfam" id="PF01535">
    <property type="entry name" value="PPR"/>
    <property type="match status" value="2"/>
</dbReference>
<feature type="repeat" description="PPR" evidence="2">
    <location>
        <begin position="745"/>
        <end position="779"/>
    </location>
</feature>
<keyword evidence="6" id="KW-1185">Reference proteome</keyword>
<dbReference type="CDD" id="cd18186">
    <property type="entry name" value="BTB_POZ_ZBTB_KLHL-like"/>
    <property type="match status" value="1"/>
</dbReference>
<dbReference type="PROSITE" id="PS51375">
    <property type="entry name" value="PPR"/>
    <property type="match status" value="3"/>
</dbReference>
<dbReference type="Proteomes" id="UP000649617">
    <property type="component" value="Unassembled WGS sequence"/>
</dbReference>
<dbReference type="InterPro" id="IPR011990">
    <property type="entry name" value="TPR-like_helical_dom_sf"/>
</dbReference>
<dbReference type="InterPro" id="IPR000210">
    <property type="entry name" value="BTB/POZ_dom"/>
</dbReference>
<evidence type="ECO:0000313" key="5">
    <source>
        <dbReference type="EMBL" id="CAE7626113.1"/>
    </source>
</evidence>
<feature type="domain" description="BTB" evidence="4">
    <location>
        <begin position="215"/>
        <end position="297"/>
    </location>
</feature>
<gene>
    <name evidence="5" type="ORF">SPIL2461_LOCUS16399</name>
</gene>
<dbReference type="Pfam" id="PF13041">
    <property type="entry name" value="PPR_2"/>
    <property type="match status" value="1"/>
</dbReference>
<dbReference type="PANTHER" id="PTHR47936:SF1">
    <property type="entry name" value="PENTATRICOPEPTIDE REPEAT-CONTAINING PROTEIN GUN1, CHLOROPLASTIC"/>
    <property type="match status" value="1"/>
</dbReference>
<sequence length="883" mass="97959">MIAWDVVMLPFVIFFALNFLGRASTAFMNPTYRCSIVFFVSSYQRILQMLAFYLYVRHLVGPNDERGLKRACAAQTSFIVNFGQILGTSSLLNLVWTEIRESVIVMSFACDPAIVLARHPIARDAPDLDKKWWPATRTASGRPTIVTYNAAISLKSLDALSGYPMHAGSAGCPPQVSRSPSRHFGVSAAASCNMASESDKSSAADVLRECFGQGGDFTVMVEECSAESREDGAIGSRSEFRVWSVLLTKWSKVFDKMINSDAFAESSKGQLVIKDFSAAAVEIFLRFLYSGVVEGSIPTLVEVGTLADKYQVDKLHALCMRAVQNQLKPEVACELFACADRFQVADLRRQALEQILIHPKEALKIRPVLSPRLLNEVLDSPLLCIEDSDLMSILQGWGKRKASALESDSMQPIVDSRMSNLQKRKPGEHSTDILQTLWGRYTNGGKTDTFLGYWVTMILGIPCVLNGIYRSIDEGNRLAMLQGCAANSRNCLPLRFSKGWIIWMLPHHSVYLTGFSFAHVISSQIHFEILCSQDGCSWHLAVASDKREIPAKKTLVCHQPPHLVKWFKLHVLEGEFINNFGIHGNQWVGALALLEDARAELLELQVITYNAAISACEKGSQWRWALALLAEVPQASLDSDVISFNAAMSACGRGSRWQLAAALLLQLQEADIQCTVVTYGAAISAAEKGQQWELAVSLLSDMLEQRFAGNVITYSAAISACEKEGRWQEAWHLLLELDSLNLELDVISMSAVISACGRYSEWRHAIELLQDMQRLRMQGNLITCNSALSGLEKAGQWQLALQWLAELHSQQLELVITYSAVISACEKRGRWEEAMLVLADMQRWQLCGNDVTYNACISACQKGGQWRLALQCFVCKMSLVAAS</sequence>
<feature type="transmembrane region" description="Helical" evidence="3">
    <location>
        <begin position="36"/>
        <end position="56"/>
    </location>
</feature>
<keyword evidence="1" id="KW-0677">Repeat</keyword>
<accession>A0A812VIU3</accession>
<dbReference type="Gene3D" id="3.30.710.10">
    <property type="entry name" value="Potassium Channel Kv1.1, Chain A"/>
    <property type="match status" value="1"/>
</dbReference>
<dbReference type="InterPro" id="IPR011333">
    <property type="entry name" value="SKP1/BTB/POZ_sf"/>
</dbReference>
<keyword evidence="3" id="KW-0472">Membrane</keyword>
<comment type="caution">
    <text evidence="5">The sequence shown here is derived from an EMBL/GenBank/DDBJ whole genome shotgun (WGS) entry which is preliminary data.</text>
</comment>
<dbReference type="Pfam" id="PF00651">
    <property type="entry name" value="BTB"/>
    <property type="match status" value="1"/>
</dbReference>
<dbReference type="EMBL" id="CAJNIZ010042571">
    <property type="protein sequence ID" value="CAE7626113.1"/>
    <property type="molecule type" value="Genomic_DNA"/>
</dbReference>
<dbReference type="AlphaFoldDB" id="A0A812VIU3"/>
<dbReference type="NCBIfam" id="TIGR00756">
    <property type="entry name" value="PPR"/>
    <property type="match status" value="3"/>
</dbReference>
<evidence type="ECO:0000256" key="3">
    <source>
        <dbReference type="SAM" id="Phobius"/>
    </source>
</evidence>
<dbReference type="Gene3D" id="1.25.40.10">
    <property type="entry name" value="Tetratricopeptide repeat domain"/>
    <property type="match status" value="2"/>
</dbReference>
<dbReference type="PROSITE" id="PS50097">
    <property type="entry name" value="BTB"/>
    <property type="match status" value="1"/>
</dbReference>
<dbReference type="OrthoDB" id="185373at2759"/>
<feature type="repeat" description="PPR" evidence="2">
    <location>
        <begin position="814"/>
        <end position="848"/>
    </location>
</feature>
<name>A0A812VIU3_SYMPI</name>
<evidence type="ECO:0000313" key="6">
    <source>
        <dbReference type="Proteomes" id="UP000649617"/>
    </source>
</evidence>
<keyword evidence="3" id="KW-1133">Transmembrane helix</keyword>
<dbReference type="Pfam" id="PF13812">
    <property type="entry name" value="PPR_3"/>
    <property type="match status" value="2"/>
</dbReference>
<protein>
    <recommendedName>
        <fullName evidence="4">BTB domain-containing protein</fullName>
    </recommendedName>
</protein>
<organism evidence="5 6">
    <name type="scientific">Symbiodinium pilosum</name>
    <name type="common">Dinoflagellate</name>
    <dbReference type="NCBI Taxonomy" id="2952"/>
    <lineage>
        <taxon>Eukaryota</taxon>
        <taxon>Sar</taxon>
        <taxon>Alveolata</taxon>
        <taxon>Dinophyceae</taxon>
        <taxon>Suessiales</taxon>
        <taxon>Symbiodiniaceae</taxon>
        <taxon>Symbiodinium</taxon>
    </lineage>
</organism>
<dbReference type="InterPro" id="IPR002885">
    <property type="entry name" value="PPR_rpt"/>
</dbReference>
<evidence type="ECO:0000256" key="2">
    <source>
        <dbReference type="PROSITE-ProRule" id="PRU00708"/>
    </source>
</evidence>
<feature type="repeat" description="PPR" evidence="2">
    <location>
        <begin position="710"/>
        <end position="744"/>
    </location>
</feature>
<dbReference type="SMART" id="SM00225">
    <property type="entry name" value="BTB"/>
    <property type="match status" value="1"/>
</dbReference>
<evidence type="ECO:0000256" key="1">
    <source>
        <dbReference type="ARBA" id="ARBA00022737"/>
    </source>
</evidence>
<keyword evidence="3" id="KW-0812">Transmembrane</keyword>
<feature type="transmembrane region" description="Helical" evidence="3">
    <location>
        <begin position="6"/>
        <end position="24"/>
    </location>
</feature>
<proteinExistence type="predicted"/>